<reference evidence="3" key="1">
    <citation type="submission" date="2021-02" db="EMBL/GenBank/DDBJ databases">
        <title>Genome sequence of Rhodospirillales sp. strain TMPK1 isolated from soil.</title>
        <authorList>
            <person name="Nakai R."/>
            <person name="Kusada H."/>
            <person name="Tamaki H."/>
        </authorList>
    </citation>
    <scope>NUCLEOTIDE SEQUENCE</scope>
    <source>
        <strain evidence="3">TMPK1</strain>
    </source>
</reference>
<dbReference type="PANTHER" id="PTHR30388">
    <property type="entry name" value="ALDEHYDE OXIDOREDUCTASE MOLYBDENUM COFACTOR ASSEMBLY PROTEIN"/>
    <property type="match status" value="1"/>
</dbReference>
<accession>A0A8S8X7M9</accession>
<evidence type="ECO:0000259" key="2">
    <source>
        <dbReference type="Pfam" id="PF13478"/>
    </source>
</evidence>
<dbReference type="EMBL" id="BOPV01000001">
    <property type="protein sequence ID" value="GIL39313.1"/>
    <property type="molecule type" value="Genomic_DNA"/>
</dbReference>
<sequence>MTLSAALRDRLARNIPTVLVTVEQALGSTPRDGDAVMLVDAGAIVGTIGGGRLEHEAIQASRALLRAGASEQTLDLALGPVLDQCCGGRMVLKLERAAAATLTTLEAIERNEQARRPCVLLFGAGHVGRALAQALSLLPFDVRWIDERAHEFPDVIPPNATRIVSDKPWLLVDDAPSGAAIVAVTHGHAQDFDIVDAALRRGDCAYVGMIGSDTKRVRFRRWFEREGGDAALLDQLTCPLGGTTKIDKRPPMIAALTAAELVRALAGELEPSDVEDICEVTGCGT</sequence>
<dbReference type="InterPro" id="IPR027051">
    <property type="entry name" value="XdhC_Rossmann_dom"/>
</dbReference>
<feature type="domain" description="XdhC- CoxI" evidence="1">
    <location>
        <begin position="11"/>
        <end position="71"/>
    </location>
</feature>
<dbReference type="Gene3D" id="3.40.50.720">
    <property type="entry name" value="NAD(P)-binding Rossmann-like Domain"/>
    <property type="match status" value="1"/>
</dbReference>
<evidence type="ECO:0000313" key="4">
    <source>
        <dbReference type="Proteomes" id="UP000681075"/>
    </source>
</evidence>
<evidence type="ECO:0000313" key="3">
    <source>
        <dbReference type="EMBL" id="GIL39313.1"/>
    </source>
</evidence>
<proteinExistence type="predicted"/>
<dbReference type="InterPro" id="IPR003777">
    <property type="entry name" value="XdhC_CoxI"/>
</dbReference>
<feature type="domain" description="XdhC Rossmann" evidence="2">
    <location>
        <begin position="119"/>
        <end position="261"/>
    </location>
</feature>
<gene>
    <name evidence="3" type="primary">xdhC</name>
    <name evidence="3" type="ORF">TMPK1_15500</name>
</gene>
<dbReference type="InterPro" id="IPR014308">
    <property type="entry name" value="Xanthine_DH_XdhC"/>
</dbReference>
<evidence type="ECO:0000259" key="1">
    <source>
        <dbReference type="Pfam" id="PF02625"/>
    </source>
</evidence>
<name>A0A8S8X7M9_9PROT</name>
<dbReference type="PANTHER" id="PTHR30388:SF6">
    <property type="entry name" value="XANTHINE DEHYDROGENASE SUBUNIT A-RELATED"/>
    <property type="match status" value="1"/>
</dbReference>
<dbReference type="Pfam" id="PF13478">
    <property type="entry name" value="XdhC_C"/>
    <property type="match status" value="1"/>
</dbReference>
<dbReference type="RefSeq" id="WP_420242422.1">
    <property type="nucleotide sequence ID" value="NZ_BOPV01000001.1"/>
</dbReference>
<dbReference type="SUPFAM" id="SSF51735">
    <property type="entry name" value="NAD(P)-binding Rossmann-fold domains"/>
    <property type="match status" value="1"/>
</dbReference>
<dbReference type="AlphaFoldDB" id="A0A8S8X7M9"/>
<dbReference type="Proteomes" id="UP000681075">
    <property type="component" value="Unassembled WGS sequence"/>
</dbReference>
<dbReference type="InterPro" id="IPR052698">
    <property type="entry name" value="MoCofactor_Util/Proc"/>
</dbReference>
<protein>
    <submittedName>
        <fullName evidence="3">Xanthine dehydrogenase accessory protein XdhC</fullName>
    </submittedName>
</protein>
<organism evidence="3 4">
    <name type="scientific">Roseiterribacter gracilis</name>
    <dbReference type="NCBI Taxonomy" id="2812848"/>
    <lineage>
        <taxon>Bacteria</taxon>
        <taxon>Pseudomonadati</taxon>
        <taxon>Pseudomonadota</taxon>
        <taxon>Alphaproteobacteria</taxon>
        <taxon>Rhodospirillales</taxon>
        <taxon>Roseiterribacteraceae</taxon>
        <taxon>Roseiterribacter</taxon>
    </lineage>
</organism>
<keyword evidence="4" id="KW-1185">Reference proteome</keyword>
<dbReference type="NCBIfam" id="TIGR02964">
    <property type="entry name" value="xanthine_xdhC"/>
    <property type="match status" value="1"/>
</dbReference>
<dbReference type="Pfam" id="PF02625">
    <property type="entry name" value="XdhC_CoxI"/>
    <property type="match status" value="1"/>
</dbReference>
<dbReference type="InterPro" id="IPR036291">
    <property type="entry name" value="NAD(P)-bd_dom_sf"/>
</dbReference>
<comment type="caution">
    <text evidence="3">The sequence shown here is derived from an EMBL/GenBank/DDBJ whole genome shotgun (WGS) entry which is preliminary data.</text>
</comment>